<sequence length="226" mass="24702">MVNLLQAELYKITHTKVMAICLVFTAGIEFVNSFLHGGNQIDTMTLLIEIIGLISCALFSGLSVGTDFSGRTIIHTVTSGKSRNCVWVSKYLSFFMACIVLLSVNSLAANAGFLLFHRTGLVFSLTGMTAVVLYTFAGIVYDLCLASLFFIITMQIKESGISIAVSTLFVAVMISNSNVLWVDRMFPLLNAQTVMNGIPFCNFLALLPVPVVVLCAGIQFFKRRDL</sequence>
<keyword evidence="1" id="KW-1133">Transmembrane helix</keyword>
<dbReference type="AlphaFoldDB" id="A0A174HB28"/>
<dbReference type="RefSeq" id="WP_055657333.1">
    <property type="nucleotide sequence ID" value="NZ_CABIXC010000010.1"/>
</dbReference>
<keyword evidence="1" id="KW-0472">Membrane</keyword>
<feature type="transmembrane region" description="Helical" evidence="1">
    <location>
        <begin position="128"/>
        <end position="151"/>
    </location>
</feature>
<gene>
    <name evidence="2" type="ORF">ERS852407_03649</name>
</gene>
<evidence type="ECO:0000256" key="1">
    <source>
        <dbReference type="SAM" id="Phobius"/>
    </source>
</evidence>
<feature type="transmembrane region" description="Helical" evidence="1">
    <location>
        <begin position="91"/>
        <end position="116"/>
    </location>
</feature>
<protein>
    <submittedName>
        <fullName evidence="2">Uncharacterized protein conserved in bacteria</fullName>
    </submittedName>
</protein>
<name>A0A174HB28_9FIRM</name>
<dbReference type="EMBL" id="CYZE01000010">
    <property type="protein sequence ID" value="CUO70075.1"/>
    <property type="molecule type" value="Genomic_DNA"/>
</dbReference>
<feature type="transmembrane region" description="Helical" evidence="1">
    <location>
        <begin position="163"/>
        <end position="182"/>
    </location>
</feature>
<evidence type="ECO:0000313" key="2">
    <source>
        <dbReference type="EMBL" id="CUO70075.1"/>
    </source>
</evidence>
<feature type="transmembrane region" description="Helical" evidence="1">
    <location>
        <begin position="47"/>
        <end position="70"/>
    </location>
</feature>
<feature type="transmembrane region" description="Helical" evidence="1">
    <location>
        <begin position="17"/>
        <end position="35"/>
    </location>
</feature>
<reference evidence="2 3" key="1">
    <citation type="submission" date="2015-09" db="EMBL/GenBank/DDBJ databases">
        <authorList>
            <consortium name="Pathogen Informatics"/>
        </authorList>
    </citation>
    <scope>NUCLEOTIDE SEQUENCE [LARGE SCALE GENOMIC DNA]</scope>
    <source>
        <strain evidence="2 3">2789STDY5608850</strain>
    </source>
</reference>
<organism evidence="2 3">
    <name type="scientific">Hungatella hathewayi</name>
    <dbReference type="NCBI Taxonomy" id="154046"/>
    <lineage>
        <taxon>Bacteria</taxon>
        <taxon>Bacillati</taxon>
        <taxon>Bacillota</taxon>
        <taxon>Clostridia</taxon>
        <taxon>Lachnospirales</taxon>
        <taxon>Lachnospiraceae</taxon>
        <taxon>Hungatella</taxon>
    </lineage>
</organism>
<dbReference type="Proteomes" id="UP000095651">
    <property type="component" value="Unassembled WGS sequence"/>
</dbReference>
<feature type="transmembrane region" description="Helical" evidence="1">
    <location>
        <begin position="202"/>
        <end position="221"/>
    </location>
</feature>
<evidence type="ECO:0000313" key="3">
    <source>
        <dbReference type="Proteomes" id="UP000095651"/>
    </source>
</evidence>
<proteinExistence type="predicted"/>
<accession>A0A174HB28</accession>
<keyword evidence="1" id="KW-0812">Transmembrane</keyword>